<dbReference type="Pfam" id="PF00249">
    <property type="entry name" value="Myb_DNA-binding"/>
    <property type="match status" value="1"/>
</dbReference>
<comment type="caution">
    <text evidence="7">The sequence shown here is derived from an EMBL/GenBank/DDBJ whole genome shotgun (WGS) entry which is preliminary data.</text>
</comment>
<dbReference type="GO" id="GO:0003677">
    <property type="term" value="F:DNA binding"/>
    <property type="evidence" value="ECO:0007669"/>
    <property type="project" value="UniProtKB-KW"/>
</dbReference>
<dbReference type="SUPFAM" id="SSF46689">
    <property type="entry name" value="Homeodomain-like"/>
    <property type="match status" value="1"/>
</dbReference>
<keyword evidence="8" id="KW-1185">Reference proteome</keyword>
<accession>A0A6A6MU71</accession>
<evidence type="ECO:0000313" key="8">
    <source>
        <dbReference type="Proteomes" id="UP000467840"/>
    </source>
</evidence>
<evidence type="ECO:0000313" key="7">
    <source>
        <dbReference type="EMBL" id="KAF2316607.1"/>
    </source>
</evidence>
<keyword evidence="4" id="KW-0539">Nucleus</keyword>
<gene>
    <name evidence="7" type="ORF">GH714_041948</name>
</gene>
<dbReference type="InterPro" id="IPR017930">
    <property type="entry name" value="Myb_dom"/>
</dbReference>
<comment type="subcellular location">
    <subcellularLocation>
        <location evidence="1">Nucleus</location>
    </subcellularLocation>
</comment>
<dbReference type="NCBIfam" id="TIGR01557">
    <property type="entry name" value="myb_SHAQKYF"/>
    <property type="match status" value="1"/>
</dbReference>
<protein>
    <recommendedName>
        <fullName evidence="6">HTH myb-type domain-containing protein</fullName>
    </recommendedName>
</protein>
<dbReference type="PANTHER" id="PTHR31003:SF3">
    <property type="entry name" value="HOMEODOMAIN-LIKE SUPERFAMILY PROTEIN-RELATED"/>
    <property type="match status" value="1"/>
</dbReference>
<dbReference type="AlphaFoldDB" id="A0A6A6MU71"/>
<dbReference type="Proteomes" id="UP000467840">
    <property type="component" value="Chromosome 15"/>
</dbReference>
<feature type="region of interest" description="Disordered" evidence="5">
    <location>
        <begin position="94"/>
        <end position="137"/>
    </location>
</feature>
<dbReference type="FunFam" id="1.10.10.60:FF:000002">
    <property type="entry name" value="Myb family transcription factor"/>
    <property type="match status" value="1"/>
</dbReference>
<evidence type="ECO:0000256" key="3">
    <source>
        <dbReference type="ARBA" id="ARBA00023163"/>
    </source>
</evidence>
<name>A0A6A6MU71_HEVBR</name>
<organism evidence="7 8">
    <name type="scientific">Hevea brasiliensis</name>
    <name type="common">Para rubber tree</name>
    <name type="synonym">Siphonia brasiliensis</name>
    <dbReference type="NCBI Taxonomy" id="3981"/>
    <lineage>
        <taxon>Eukaryota</taxon>
        <taxon>Viridiplantae</taxon>
        <taxon>Streptophyta</taxon>
        <taxon>Embryophyta</taxon>
        <taxon>Tracheophyta</taxon>
        <taxon>Spermatophyta</taxon>
        <taxon>Magnoliopsida</taxon>
        <taxon>eudicotyledons</taxon>
        <taxon>Gunneridae</taxon>
        <taxon>Pentapetalae</taxon>
        <taxon>rosids</taxon>
        <taxon>fabids</taxon>
        <taxon>Malpighiales</taxon>
        <taxon>Euphorbiaceae</taxon>
        <taxon>Crotonoideae</taxon>
        <taxon>Micrandreae</taxon>
        <taxon>Hevea</taxon>
    </lineage>
</organism>
<proteinExistence type="predicted"/>
<reference evidence="7 8" key="1">
    <citation type="journal article" date="2020" name="Mol. Plant">
        <title>The Chromosome-Based Rubber Tree Genome Provides New Insights into Spurge Genome Evolution and Rubber Biosynthesis.</title>
        <authorList>
            <person name="Liu J."/>
            <person name="Shi C."/>
            <person name="Shi C.C."/>
            <person name="Li W."/>
            <person name="Zhang Q.J."/>
            <person name="Zhang Y."/>
            <person name="Li K."/>
            <person name="Lu H.F."/>
            <person name="Shi C."/>
            <person name="Zhu S.T."/>
            <person name="Xiao Z.Y."/>
            <person name="Nan H."/>
            <person name="Yue Y."/>
            <person name="Zhu X.G."/>
            <person name="Wu Y."/>
            <person name="Hong X.N."/>
            <person name="Fan G.Y."/>
            <person name="Tong Y."/>
            <person name="Zhang D."/>
            <person name="Mao C.L."/>
            <person name="Liu Y.L."/>
            <person name="Hao S.J."/>
            <person name="Liu W.Q."/>
            <person name="Lv M.Q."/>
            <person name="Zhang H.B."/>
            <person name="Liu Y."/>
            <person name="Hu-Tang G.R."/>
            <person name="Wang J.P."/>
            <person name="Wang J.H."/>
            <person name="Sun Y.H."/>
            <person name="Ni S.B."/>
            <person name="Chen W.B."/>
            <person name="Zhang X.C."/>
            <person name="Jiao Y.N."/>
            <person name="Eichler E.E."/>
            <person name="Li G.H."/>
            <person name="Liu X."/>
            <person name="Gao L.Z."/>
        </authorList>
    </citation>
    <scope>NUCLEOTIDE SEQUENCE [LARGE SCALE GENOMIC DNA]</scope>
    <source>
        <strain evidence="8">cv. GT1</strain>
        <tissue evidence="7">Leaf</tissue>
    </source>
</reference>
<dbReference type="InterPro" id="IPR009057">
    <property type="entry name" value="Homeodomain-like_sf"/>
</dbReference>
<evidence type="ECO:0000256" key="4">
    <source>
        <dbReference type="ARBA" id="ARBA00023242"/>
    </source>
</evidence>
<dbReference type="Gene3D" id="1.10.10.60">
    <property type="entry name" value="Homeodomain-like"/>
    <property type="match status" value="1"/>
</dbReference>
<dbReference type="EMBL" id="JAAGAX010000005">
    <property type="protein sequence ID" value="KAF2316607.1"/>
    <property type="molecule type" value="Genomic_DNA"/>
</dbReference>
<dbReference type="InterPro" id="IPR006447">
    <property type="entry name" value="Myb_dom_plants"/>
</dbReference>
<dbReference type="PROSITE" id="PS51294">
    <property type="entry name" value="HTH_MYB"/>
    <property type="match status" value="1"/>
</dbReference>
<evidence type="ECO:0000259" key="6">
    <source>
        <dbReference type="PROSITE" id="PS51294"/>
    </source>
</evidence>
<dbReference type="GO" id="GO:0005634">
    <property type="term" value="C:nucleus"/>
    <property type="evidence" value="ECO:0007669"/>
    <property type="project" value="UniProtKB-SubCell"/>
</dbReference>
<feature type="compositionally biased region" description="Polar residues" evidence="5">
    <location>
        <begin position="114"/>
        <end position="132"/>
    </location>
</feature>
<evidence type="ECO:0000256" key="5">
    <source>
        <dbReference type="SAM" id="MobiDB-lite"/>
    </source>
</evidence>
<keyword evidence="3" id="KW-0804">Transcription</keyword>
<evidence type="ECO:0000256" key="2">
    <source>
        <dbReference type="ARBA" id="ARBA00023015"/>
    </source>
</evidence>
<sequence length="258" mass="28980">MSSVQLWNTNDYPSTDYIFDQKQNLKLESKTTKKGNQYANEDTFQACKSRSAARAFMPFKTYSVLTRNEDNNTSEELPVPGLSLLTPGIKNFREESGSTGSRISCSRAVSSSAPNPHSNLRNGPQPPQQQTARKQRRCWSPELHRRFVNALQQLGGSQAATPKQIRELMQVDGLTNDEVKSHLQKYRLHTRRVPTATTTSAKQSVVVWAVPAVCRKHWRDLTTGGDSMEDDEDANLRAIAGRVMFTGQGKTMYKVYPP</sequence>
<dbReference type="GO" id="GO:0003700">
    <property type="term" value="F:DNA-binding transcription factor activity"/>
    <property type="evidence" value="ECO:0007669"/>
    <property type="project" value="InterPro"/>
</dbReference>
<dbReference type="InterPro" id="IPR001005">
    <property type="entry name" value="SANT/Myb"/>
</dbReference>
<evidence type="ECO:0000256" key="1">
    <source>
        <dbReference type="ARBA" id="ARBA00004123"/>
    </source>
</evidence>
<dbReference type="InterPro" id="IPR044787">
    <property type="entry name" value="HHO5-like"/>
</dbReference>
<keyword evidence="2" id="KW-0805">Transcription regulation</keyword>
<dbReference type="PANTHER" id="PTHR31003">
    <property type="entry name" value="MYB FAMILY TRANSCRIPTION FACTOR"/>
    <property type="match status" value="1"/>
</dbReference>
<feature type="compositionally biased region" description="Low complexity" evidence="5">
    <location>
        <begin position="101"/>
        <end position="113"/>
    </location>
</feature>
<feature type="domain" description="HTH myb-type" evidence="6">
    <location>
        <begin position="131"/>
        <end position="191"/>
    </location>
</feature>